<evidence type="ECO:0000256" key="5">
    <source>
        <dbReference type="SAM" id="Phobius"/>
    </source>
</evidence>
<dbReference type="GO" id="GO:0030148">
    <property type="term" value="P:sphingolipid biosynthetic process"/>
    <property type="evidence" value="ECO:0007669"/>
    <property type="project" value="EnsemblFungi"/>
</dbReference>
<dbReference type="Pfam" id="PF14378">
    <property type="entry name" value="PAP2_3"/>
    <property type="match status" value="1"/>
</dbReference>
<dbReference type="InterPro" id="IPR026841">
    <property type="entry name" value="Aur1/Ipt1"/>
</dbReference>
<gene>
    <name evidence="7" type="ORF">BABINDRAFT_160234</name>
</gene>
<sequence>MNPSDKPPRMQNLLQKYLYISPIVCAFLKPFTFLFVLLVRIVKSGLNERNVVTLPLNFLLNFGPVVAWLCIFKNAGLIPHSWRPSIHVPLMMKMDGIVFTITSFTGWLSFVAIVALSYVLYILFYQQKHTNNDAERDSYSQNQELDEFSMLSDEEVVALRKKSTDSVSRSSISSSSNFIMGQKVSENNFGEDYVLLDCLVEMSEPRQAANSQAHLITPPLLLALSWIILNADHWWGTNNISTPKDLFAWFLYVLLHLLAPIFTAIWLYVFHVPGALLTFSWCLGFQNIAGVLTHLVFPNAPPWFISLYGPDKAADYDTPGYAAGLTRVDVAMGTHLNSQGFHKSPIVFGAFPSLHSAMAVMCCFFICYHARSHYAKFFFGWLYVVVQWWATIYLDHHWRIDLLFGLLYAIVSFSVFKPRLARKQAEFVEARREGDERKGYTMGMRVFKNTKLQNWFDPL</sequence>
<keyword evidence="4 5" id="KW-0472">Membrane</keyword>
<dbReference type="InterPro" id="IPR000326">
    <property type="entry name" value="PAP2/HPO"/>
</dbReference>
<dbReference type="InterPro" id="IPR036938">
    <property type="entry name" value="PAP2/HPO_sf"/>
</dbReference>
<feature type="transmembrane region" description="Helical" evidence="5">
    <location>
        <begin position="346"/>
        <end position="367"/>
    </location>
</feature>
<feature type="transmembrane region" description="Helical" evidence="5">
    <location>
        <begin position="97"/>
        <end position="124"/>
    </location>
</feature>
<protein>
    <recommendedName>
        <fullName evidence="6">Phosphatidic acid phosphatase type 2/haloperoxidase domain-containing protein</fullName>
    </recommendedName>
</protein>
<dbReference type="RefSeq" id="XP_018987352.1">
    <property type="nucleotide sequence ID" value="XM_019128127.1"/>
</dbReference>
<proteinExistence type="predicted"/>
<dbReference type="SUPFAM" id="SSF48317">
    <property type="entry name" value="Acid phosphatase/Vanadium-dependent haloperoxidase"/>
    <property type="match status" value="1"/>
</dbReference>
<dbReference type="GO" id="GO:0016020">
    <property type="term" value="C:membrane"/>
    <property type="evidence" value="ECO:0007669"/>
    <property type="project" value="UniProtKB-SubCell"/>
</dbReference>
<evidence type="ECO:0000313" key="8">
    <source>
        <dbReference type="Proteomes" id="UP000094336"/>
    </source>
</evidence>
<evidence type="ECO:0000256" key="1">
    <source>
        <dbReference type="ARBA" id="ARBA00004141"/>
    </source>
</evidence>
<comment type="subcellular location">
    <subcellularLocation>
        <location evidence="1">Membrane</location>
        <topology evidence="1">Multi-pass membrane protein</topology>
    </subcellularLocation>
</comment>
<dbReference type="PANTHER" id="PTHR31310:SF8">
    <property type="entry name" value="INOSITOLPHOSPHOTRANSFERASE 1"/>
    <property type="match status" value="1"/>
</dbReference>
<feature type="transmembrane region" description="Helical" evidence="5">
    <location>
        <begin position="374"/>
        <end position="392"/>
    </location>
</feature>
<feature type="transmembrane region" description="Helical" evidence="5">
    <location>
        <begin position="212"/>
        <end position="229"/>
    </location>
</feature>
<evidence type="ECO:0000313" key="7">
    <source>
        <dbReference type="EMBL" id="ODQ82024.1"/>
    </source>
</evidence>
<reference evidence="8" key="1">
    <citation type="submission" date="2016-05" db="EMBL/GenBank/DDBJ databases">
        <title>Comparative genomics of biotechnologically important yeasts.</title>
        <authorList>
            <consortium name="DOE Joint Genome Institute"/>
            <person name="Riley R."/>
            <person name="Haridas S."/>
            <person name="Wolfe K.H."/>
            <person name="Lopes M.R."/>
            <person name="Hittinger C.T."/>
            <person name="Goker M."/>
            <person name="Salamov A."/>
            <person name="Wisecaver J."/>
            <person name="Long T.M."/>
            <person name="Aerts A.L."/>
            <person name="Barry K."/>
            <person name="Choi C."/>
            <person name="Clum A."/>
            <person name="Coughlan A.Y."/>
            <person name="Deshpande S."/>
            <person name="Douglass A.P."/>
            <person name="Hanson S.J."/>
            <person name="Klenk H.-P."/>
            <person name="Labutti K."/>
            <person name="Lapidus A."/>
            <person name="Lindquist E."/>
            <person name="Lipzen A."/>
            <person name="Meier-Kolthoff J.P."/>
            <person name="Ohm R.A."/>
            <person name="Otillar R.P."/>
            <person name="Pangilinan J."/>
            <person name="Peng Y."/>
            <person name="Rokas A."/>
            <person name="Rosa C.A."/>
            <person name="Scheuner C."/>
            <person name="Sibirny A.A."/>
            <person name="Slot J.C."/>
            <person name="Stielow J.B."/>
            <person name="Sun H."/>
            <person name="Kurtzman C.P."/>
            <person name="Blackwell M."/>
            <person name="Grigoriev I.V."/>
            <person name="Jeffries T.W."/>
        </authorList>
    </citation>
    <scope>NUCLEOTIDE SEQUENCE [LARGE SCALE GENOMIC DNA]</scope>
    <source>
        <strain evidence="8">NRRL Y-12698</strain>
    </source>
</reference>
<name>A0A1E3QWY3_9ASCO</name>
<dbReference type="OrthoDB" id="5784at2759"/>
<dbReference type="CDD" id="cd03386">
    <property type="entry name" value="PAP2_Aur1_like"/>
    <property type="match status" value="1"/>
</dbReference>
<evidence type="ECO:0000256" key="4">
    <source>
        <dbReference type="ARBA" id="ARBA00023136"/>
    </source>
</evidence>
<feature type="domain" description="Phosphatidic acid phosphatase type 2/haloperoxidase" evidence="6">
    <location>
        <begin position="275"/>
        <end position="417"/>
    </location>
</feature>
<dbReference type="GO" id="GO:0006676">
    <property type="term" value="P:mannosyl diphosphorylinositol ceramide metabolic process"/>
    <property type="evidence" value="ECO:0007669"/>
    <property type="project" value="EnsemblFungi"/>
</dbReference>
<dbReference type="SMART" id="SM00014">
    <property type="entry name" value="acidPPc"/>
    <property type="match status" value="1"/>
</dbReference>
<feature type="transmembrane region" description="Helical" evidence="5">
    <location>
        <begin position="398"/>
        <end position="416"/>
    </location>
</feature>
<evidence type="ECO:0000256" key="3">
    <source>
        <dbReference type="ARBA" id="ARBA00022989"/>
    </source>
</evidence>
<dbReference type="GO" id="GO:0016772">
    <property type="term" value="F:transferase activity, transferring phosphorus-containing groups"/>
    <property type="evidence" value="ECO:0007669"/>
    <property type="project" value="EnsemblFungi"/>
</dbReference>
<feature type="transmembrane region" description="Helical" evidence="5">
    <location>
        <begin position="276"/>
        <end position="297"/>
    </location>
</feature>
<keyword evidence="8" id="KW-1185">Reference proteome</keyword>
<dbReference type="GO" id="GO:0070916">
    <property type="term" value="C:inositol phosphoceramide synthase complex"/>
    <property type="evidence" value="ECO:0007669"/>
    <property type="project" value="TreeGrafter"/>
</dbReference>
<evidence type="ECO:0000256" key="2">
    <source>
        <dbReference type="ARBA" id="ARBA00022692"/>
    </source>
</evidence>
<organism evidence="7 8">
    <name type="scientific">Babjeviella inositovora NRRL Y-12698</name>
    <dbReference type="NCBI Taxonomy" id="984486"/>
    <lineage>
        <taxon>Eukaryota</taxon>
        <taxon>Fungi</taxon>
        <taxon>Dikarya</taxon>
        <taxon>Ascomycota</taxon>
        <taxon>Saccharomycotina</taxon>
        <taxon>Pichiomycetes</taxon>
        <taxon>Serinales incertae sedis</taxon>
        <taxon>Babjeviella</taxon>
    </lineage>
</organism>
<dbReference type="AlphaFoldDB" id="A0A1E3QWY3"/>
<keyword evidence="3 5" id="KW-1133">Transmembrane helix</keyword>
<dbReference type="Proteomes" id="UP000094336">
    <property type="component" value="Unassembled WGS sequence"/>
</dbReference>
<dbReference type="GO" id="GO:0010507">
    <property type="term" value="P:negative regulation of autophagy"/>
    <property type="evidence" value="ECO:0007669"/>
    <property type="project" value="EnsemblFungi"/>
</dbReference>
<dbReference type="PANTHER" id="PTHR31310">
    <property type="match status" value="1"/>
</dbReference>
<feature type="transmembrane region" description="Helical" evidence="5">
    <location>
        <begin position="54"/>
        <end position="77"/>
    </location>
</feature>
<keyword evidence="2 5" id="KW-0812">Transmembrane</keyword>
<feature type="transmembrane region" description="Helical" evidence="5">
    <location>
        <begin position="20"/>
        <end position="42"/>
    </location>
</feature>
<dbReference type="GeneID" id="30145980"/>
<accession>A0A1E3QWY3</accession>
<dbReference type="STRING" id="984486.A0A1E3QWY3"/>
<evidence type="ECO:0000259" key="6">
    <source>
        <dbReference type="SMART" id="SM00014"/>
    </source>
</evidence>
<feature type="transmembrane region" description="Helical" evidence="5">
    <location>
        <begin position="249"/>
        <end position="269"/>
    </location>
</feature>
<dbReference type="EMBL" id="KV454427">
    <property type="protein sequence ID" value="ODQ82024.1"/>
    <property type="molecule type" value="Genomic_DNA"/>
</dbReference>
<dbReference type="InterPro" id="IPR052185">
    <property type="entry name" value="IPC_Synthase-Related"/>
</dbReference>